<name>A0AAE0PHU6_SORBR</name>
<reference evidence="3" key="2">
    <citation type="submission" date="2023-07" db="EMBL/GenBank/DDBJ databases">
        <authorList>
            <consortium name="Lawrence Berkeley National Laboratory"/>
            <person name="Haridas S."/>
            <person name="Hensen N."/>
            <person name="Bonometti L."/>
            <person name="Westerberg I."/>
            <person name="Brannstrom I.O."/>
            <person name="Guillou S."/>
            <person name="Cros-Aarteil S."/>
            <person name="Calhoun S."/>
            <person name="Kuo A."/>
            <person name="Mondo S."/>
            <person name="Pangilinan J."/>
            <person name="Riley R."/>
            <person name="LaButti K."/>
            <person name="Andreopoulos B."/>
            <person name="Lipzen A."/>
            <person name="Chen C."/>
            <person name="Yanf M."/>
            <person name="Daum C."/>
            <person name="Ng V."/>
            <person name="Clum A."/>
            <person name="Steindorff A."/>
            <person name="Ohm R."/>
            <person name="Martin F."/>
            <person name="Silar P."/>
            <person name="Natvig D."/>
            <person name="Lalanne C."/>
            <person name="Gautier V."/>
            <person name="Ament-velasquez S.L."/>
            <person name="Kruys A."/>
            <person name="Hutchinson M.I."/>
            <person name="Powell A.J."/>
            <person name="Barry K."/>
            <person name="Miller A.N."/>
            <person name="Grigoriev I.V."/>
            <person name="Debuchy R."/>
            <person name="Gladieux P."/>
            <person name="Thoren M.H."/>
            <person name="Johannesson H."/>
        </authorList>
    </citation>
    <scope>NUCLEOTIDE SEQUENCE</scope>
    <source>
        <strain evidence="3">FGSC 1904</strain>
    </source>
</reference>
<dbReference type="InterPro" id="IPR057027">
    <property type="entry name" value="TPR_mt"/>
</dbReference>
<reference evidence="3" key="1">
    <citation type="journal article" date="2023" name="Mol. Phylogenet. Evol.">
        <title>Genome-scale phylogeny and comparative genomics of the fungal order Sordariales.</title>
        <authorList>
            <person name="Hensen N."/>
            <person name="Bonometti L."/>
            <person name="Westerberg I."/>
            <person name="Brannstrom I.O."/>
            <person name="Guillou S."/>
            <person name="Cros-Aarteil S."/>
            <person name="Calhoun S."/>
            <person name="Haridas S."/>
            <person name="Kuo A."/>
            <person name="Mondo S."/>
            <person name="Pangilinan J."/>
            <person name="Riley R."/>
            <person name="LaButti K."/>
            <person name="Andreopoulos B."/>
            <person name="Lipzen A."/>
            <person name="Chen C."/>
            <person name="Yan M."/>
            <person name="Daum C."/>
            <person name="Ng V."/>
            <person name="Clum A."/>
            <person name="Steindorff A."/>
            <person name="Ohm R.A."/>
            <person name="Martin F."/>
            <person name="Silar P."/>
            <person name="Natvig D.O."/>
            <person name="Lalanne C."/>
            <person name="Gautier V."/>
            <person name="Ament-Velasquez S.L."/>
            <person name="Kruys A."/>
            <person name="Hutchinson M.I."/>
            <person name="Powell A.J."/>
            <person name="Barry K."/>
            <person name="Miller A.N."/>
            <person name="Grigoriev I.V."/>
            <person name="Debuchy R."/>
            <person name="Gladieux P."/>
            <person name="Hiltunen Thoren M."/>
            <person name="Johannesson H."/>
        </authorList>
    </citation>
    <scope>NUCLEOTIDE SEQUENCE</scope>
    <source>
        <strain evidence="3">FGSC 1904</strain>
    </source>
</reference>
<evidence type="ECO:0000256" key="1">
    <source>
        <dbReference type="ARBA" id="ARBA00022737"/>
    </source>
</evidence>
<dbReference type="PANTHER" id="PTHR47930:SF2">
    <property type="entry name" value="PENTATRICOPEPTIDE REPEAT PROTEIN (AFU_ORTHOLOGUE AFUA_8G04250)"/>
    <property type="match status" value="1"/>
</dbReference>
<dbReference type="EMBL" id="JAUTDP010000004">
    <property type="protein sequence ID" value="KAK3400137.1"/>
    <property type="molecule type" value="Genomic_DNA"/>
</dbReference>
<dbReference type="Pfam" id="PF23276">
    <property type="entry name" value="TPR_24"/>
    <property type="match status" value="1"/>
</dbReference>
<evidence type="ECO:0000313" key="4">
    <source>
        <dbReference type="Proteomes" id="UP001281003"/>
    </source>
</evidence>
<dbReference type="InterPro" id="IPR011990">
    <property type="entry name" value="TPR-like_helical_dom_sf"/>
</dbReference>
<dbReference type="Gene3D" id="1.25.40.10">
    <property type="entry name" value="Tetratricopeptide repeat domain"/>
    <property type="match status" value="2"/>
</dbReference>
<evidence type="ECO:0000259" key="2">
    <source>
        <dbReference type="Pfam" id="PF23276"/>
    </source>
</evidence>
<keyword evidence="1" id="KW-0677">Repeat</keyword>
<accession>A0AAE0PHU6</accession>
<dbReference type="AlphaFoldDB" id="A0AAE0PHU6"/>
<sequence>MPPSRQAVDGLWRCLCPSVDASLLAKALERPTLSSTSAIRSRPRVRRKDCLHRHQGAVRSFGQQSHVQETTFNNSSISPNLYVETKWPESQPKPGSDTVANGSVTAKDIIEAKNNLTNVLAKAPTPVIYEALRELRNHHGQHGKIRPIIKFLLETRKDRPNPFIYESLIVANWDITGSADELGFIFDSMVANGVEPSIGALQSALKALSVHPDYLLRADILRSLEVKGAKPDKETRFSVTLGLLRDGQFERALEMLEDLVRSNQLVPGWIFEIFIYTLTRRGFIDEAVKVMQVRLKARNKNNQSHVLPLGTWYFLLDECSRALHYEGTKMVWDQLVQERIVNPPDGIVLNVLNTACRHQDADLATRAIELLAERGVRLGLHHYEALVECYAYNGDLPNALQVLCIMEGADIAPEAASTRSLFLLFRRSPQLLDGVKEMMESLKTAGYKVPIAAINVVLEAVCEEEQTVHKAIGMYRDLLQLCSSGPDLRTFQVLLQKAQDAKTAQELESEMLMYTLKPTRDMYEHFVRCSVVDGDLNTAFKYMAQMELAPLARNTSRRMWISHPTLVQLLRRCFKKMDPRAWAVVDVARERKIDLEIEIRKLLAEMPKEDMVLDERAQQEVASMGPEDVDTSTAAKALADVNQIKASGSFAA</sequence>
<gene>
    <name evidence="3" type="ORF">B0T20DRAFT_407961</name>
</gene>
<proteinExistence type="predicted"/>
<feature type="domain" description="Pentatricopeptide repeat-containing protein-mitochondrial" evidence="2">
    <location>
        <begin position="345"/>
        <end position="477"/>
    </location>
</feature>
<keyword evidence="4" id="KW-1185">Reference proteome</keyword>
<protein>
    <recommendedName>
        <fullName evidence="2">Pentatricopeptide repeat-containing protein-mitochondrial domain-containing protein</fullName>
    </recommendedName>
</protein>
<dbReference type="PANTHER" id="PTHR47930">
    <property type="entry name" value="YALI0C12947P"/>
    <property type="match status" value="1"/>
</dbReference>
<organism evidence="3 4">
    <name type="scientific">Sordaria brevicollis</name>
    <dbReference type="NCBI Taxonomy" id="83679"/>
    <lineage>
        <taxon>Eukaryota</taxon>
        <taxon>Fungi</taxon>
        <taxon>Dikarya</taxon>
        <taxon>Ascomycota</taxon>
        <taxon>Pezizomycotina</taxon>
        <taxon>Sordariomycetes</taxon>
        <taxon>Sordariomycetidae</taxon>
        <taxon>Sordariales</taxon>
        <taxon>Sordariaceae</taxon>
        <taxon>Sordaria</taxon>
    </lineage>
</organism>
<dbReference type="Proteomes" id="UP001281003">
    <property type="component" value="Unassembled WGS sequence"/>
</dbReference>
<comment type="caution">
    <text evidence="3">The sequence shown here is derived from an EMBL/GenBank/DDBJ whole genome shotgun (WGS) entry which is preliminary data.</text>
</comment>
<evidence type="ECO:0000313" key="3">
    <source>
        <dbReference type="EMBL" id="KAK3400137.1"/>
    </source>
</evidence>